<organism evidence="6 7">
    <name type="scientific">Coccomyxa subellipsoidea (strain C-169)</name>
    <name type="common">Green microalga</name>
    <dbReference type="NCBI Taxonomy" id="574566"/>
    <lineage>
        <taxon>Eukaryota</taxon>
        <taxon>Viridiplantae</taxon>
        <taxon>Chlorophyta</taxon>
        <taxon>core chlorophytes</taxon>
        <taxon>Trebouxiophyceae</taxon>
        <taxon>Trebouxiophyceae incertae sedis</taxon>
        <taxon>Coccomyxaceae</taxon>
        <taxon>Coccomyxa</taxon>
        <taxon>Coccomyxa subellipsoidea</taxon>
    </lineage>
</organism>
<evidence type="ECO:0000256" key="5">
    <source>
        <dbReference type="SAM" id="MobiDB-lite"/>
    </source>
</evidence>
<feature type="compositionally biased region" description="Acidic residues" evidence="5">
    <location>
        <begin position="305"/>
        <end position="316"/>
    </location>
</feature>
<feature type="compositionally biased region" description="Low complexity" evidence="5">
    <location>
        <begin position="411"/>
        <end position="433"/>
    </location>
</feature>
<dbReference type="STRING" id="574566.I0Z5K8"/>
<evidence type="ECO:0000313" key="6">
    <source>
        <dbReference type="EMBL" id="EIE25927.1"/>
    </source>
</evidence>
<dbReference type="FunFam" id="3.90.1030.20:FF:000002">
    <property type="entry name" value="DNA polymerase delta subunit"/>
    <property type="match status" value="1"/>
</dbReference>
<dbReference type="Gene3D" id="3.90.1030.20">
    <property type="entry name" value="DNA polymerase delta, p66 (Cdc27) subunit, wHTH domain"/>
    <property type="match status" value="1"/>
</dbReference>
<dbReference type="GO" id="GO:0003887">
    <property type="term" value="F:DNA-directed DNA polymerase activity"/>
    <property type="evidence" value="ECO:0007669"/>
    <property type="project" value="TreeGrafter"/>
</dbReference>
<keyword evidence="3" id="KW-0235">DNA replication</keyword>
<dbReference type="GeneID" id="17043931"/>
<comment type="subcellular location">
    <subcellularLocation>
        <location evidence="1">Nucleus</location>
    </subcellularLocation>
</comment>
<feature type="compositionally biased region" description="Basic and acidic residues" evidence="5">
    <location>
        <begin position="194"/>
        <end position="203"/>
    </location>
</feature>
<evidence type="ECO:0000256" key="4">
    <source>
        <dbReference type="ARBA" id="ARBA00023242"/>
    </source>
</evidence>
<dbReference type="KEGG" id="csl:COCSUDRAFT_64902"/>
<sequence length="561" mass="57579">MGIDKQKLFTTINELVEEELKVVSFKWLARQYSLPANAAKKVLSEFLEKNQGRVSATYLISGWTKGPEPEHSIQLVDSGSLIERRKTLDPITSLHVYSVQPTQPKDASELWNTDNLQTLEFFTSLVKGGSDNCLADNRWSAVQCQQAKHDPSLSTAKALGARKAADAAKEPAAPANGGVVAAIKKAAAGKEAGKGTEAAKDKGSGPAAAAAPSTAPKPAAAPAVASGPATNQAKGPAKAAGGAGKKGAALSAMWNKAPPKKASVAAAAAKSTAAGKAKAAARPAEAKQNSTVAVDAEAALRLNEEAESSSESEEEQAPIQRSNPGRRAHVLHDDEDESGPDSPAQPASKRPRSGNAPARKNTTVLNESDDDSDWEAPKRGAGRGTAAAKQNGVTAAPKAAVVESEEEEGASQKGKAAKPAAQKKTGAKAAAAKRPSPGTIKDHGEAAGGPKRRKVLRTTYNDKGEEVTEMVYEDEPAPEPAQPAEQEKEDVPAAAAAKAAQLKAATPAEPAAAQAAKASSQSQGSAGAPPPKKEPAKAGAKKGGAKVLPGQRGIKSFFAKK</sequence>
<dbReference type="GO" id="GO:1904161">
    <property type="term" value="P:DNA synthesis involved in UV-damage excision repair"/>
    <property type="evidence" value="ECO:0007669"/>
    <property type="project" value="TreeGrafter"/>
</dbReference>
<dbReference type="PANTHER" id="PTHR17598">
    <property type="entry name" value="DNA POLYMERASE DELTA SUBUNIT 3"/>
    <property type="match status" value="1"/>
</dbReference>
<comment type="caution">
    <text evidence="6">The sequence shown here is derived from an EMBL/GenBank/DDBJ whole genome shotgun (WGS) entry which is preliminary data.</text>
</comment>
<dbReference type="RefSeq" id="XP_005650471.1">
    <property type="nucleotide sequence ID" value="XM_005650414.1"/>
</dbReference>
<dbReference type="OrthoDB" id="514823at2759"/>
<keyword evidence="4" id="KW-0539">Nucleus</keyword>
<dbReference type="eggNOG" id="ENOG502QPSW">
    <property type="taxonomic scope" value="Eukaryota"/>
</dbReference>
<dbReference type="InterPro" id="IPR041913">
    <property type="entry name" value="POLD3_sf"/>
</dbReference>
<dbReference type="GO" id="GO:0043625">
    <property type="term" value="C:delta DNA polymerase complex"/>
    <property type="evidence" value="ECO:0007669"/>
    <property type="project" value="InterPro"/>
</dbReference>
<feature type="compositionally biased region" description="Low complexity" evidence="5">
    <location>
        <begin position="204"/>
        <end position="240"/>
    </location>
</feature>
<feature type="compositionally biased region" description="Low complexity" evidence="5">
    <location>
        <begin position="384"/>
        <end position="402"/>
    </location>
</feature>
<dbReference type="AlphaFoldDB" id="I0Z5K8"/>
<feature type="compositionally biased region" description="Acidic residues" evidence="5">
    <location>
        <begin position="467"/>
        <end position="477"/>
    </location>
</feature>
<evidence type="ECO:0000256" key="2">
    <source>
        <dbReference type="ARBA" id="ARBA00017589"/>
    </source>
</evidence>
<dbReference type="Proteomes" id="UP000007264">
    <property type="component" value="Unassembled WGS sequence"/>
</dbReference>
<feature type="region of interest" description="Disordered" evidence="5">
    <location>
        <begin position="194"/>
        <end position="244"/>
    </location>
</feature>
<dbReference type="EMBL" id="AGSI01000003">
    <property type="protein sequence ID" value="EIE25927.1"/>
    <property type="molecule type" value="Genomic_DNA"/>
</dbReference>
<keyword evidence="7" id="KW-1185">Reference proteome</keyword>
<feature type="region of interest" description="Disordered" evidence="5">
    <location>
        <begin position="264"/>
        <end position="561"/>
    </location>
</feature>
<proteinExistence type="predicted"/>
<dbReference type="PANTHER" id="PTHR17598:SF13">
    <property type="entry name" value="DNA POLYMERASE DELTA SUBUNIT 3"/>
    <property type="match status" value="1"/>
</dbReference>
<feature type="compositionally biased region" description="Low complexity" evidence="5">
    <location>
        <begin position="264"/>
        <end position="287"/>
    </location>
</feature>
<name>I0Z5K8_COCSC</name>
<evidence type="ECO:0000313" key="7">
    <source>
        <dbReference type="Proteomes" id="UP000007264"/>
    </source>
</evidence>
<protein>
    <recommendedName>
        <fullName evidence="2">DNA polymerase delta subunit 3</fullName>
    </recommendedName>
</protein>
<reference evidence="6 7" key="1">
    <citation type="journal article" date="2012" name="Genome Biol.">
        <title>The genome of the polar eukaryotic microalga coccomyxa subellipsoidea reveals traits of cold adaptation.</title>
        <authorList>
            <person name="Blanc G."/>
            <person name="Agarkova I."/>
            <person name="Grimwood J."/>
            <person name="Kuo A."/>
            <person name="Brueggeman A."/>
            <person name="Dunigan D."/>
            <person name="Gurnon J."/>
            <person name="Ladunga I."/>
            <person name="Lindquist E."/>
            <person name="Lucas S."/>
            <person name="Pangilinan J."/>
            <person name="Proschold T."/>
            <person name="Salamov A."/>
            <person name="Schmutz J."/>
            <person name="Weeks D."/>
            <person name="Yamada T."/>
            <person name="Claverie J.M."/>
            <person name="Grigoriev I."/>
            <person name="Van Etten J."/>
            <person name="Lomsadze A."/>
            <person name="Borodovsky M."/>
        </authorList>
    </citation>
    <scope>NUCLEOTIDE SEQUENCE [LARGE SCALE GENOMIC DNA]</scope>
    <source>
        <strain evidence="6 7">C-169</strain>
    </source>
</reference>
<feature type="compositionally biased region" description="Low complexity" evidence="5">
    <location>
        <begin position="492"/>
        <end position="527"/>
    </location>
</feature>
<dbReference type="GO" id="GO:0006297">
    <property type="term" value="P:nucleotide-excision repair, DNA gap filling"/>
    <property type="evidence" value="ECO:0007669"/>
    <property type="project" value="TreeGrafter"/>
</dbReference>
<dbReference type="GO" id="GO:0006271">
    <property type="term" value="P:DNA strand elongation involved in DNA replication"/>
    <property type="evidence" value="ECO:0007669"/>
    <property type="project" value="TreeGrafter"/>
</dbReference>
<accession>I0Z5K8</accession>
<gene>
    <name evidence="6" type="ORF">COCSUDRAFT_64902</name>
</gene>
<dbReference type="InterPro" id="IPR019038">
    <property type="entry name" value="POLD3"/>
</dbReference>
<dbReference type="Pfam" id="PF09507">
    <property type="entry name" value="CDC27"/>
    <property type="match status" value="1"/>
</dbReference>
<evidence type="ECO:0000256" key="3">
    <source>
        <dbReference type="ARBA" id="ARBA00022705"/>
    </source>
</evidence>
<evidence type="ECO:0000256" key="1">
    <source>
        <dbReference type="ARBA" id="ARBA00004123"/>
    </source>
</evidence>